<keyword evidence="7" id="KW-0868">Chloride</keyword>
<feature type="transmembrane region" description="Helical" evidence="8">
    <location>
        <begin position="314"/>
        <end position="336"/>
    </location>
</feature>
<feature type="transmembrane region" description="Helical" evidence="8">
    <location>
        <begin position="375"/>
        <end position="399"/>
    </location>
</feature>
<feature type="transmembrane region" description="Helical" evidence="8">
    <location>
        <begin position="238"/>
        <end position="256"/>
    </location>
</feature>
<name>A0ABV1III8_9ACTN</name>
<feature type="transmembrane region" description="Helical" evidence="8">
    <location>
        <begin position="276"/>
        <end position="294"/>
    </location>
</feature>
<keyword evidence="6 8" id="KW-0472">Membrane</keyword>
<protein>
    <submittedName>
        <fullName evidence="10">ClC family H(+)/Cl(-) exchange transporter</fullName>
    </submittedName>
</protein>
<keyword evidence="11" id="KW-1185">Reference proteome</keyword>
<evidence type="ECO:0000313" key="11">
    <source>
        <dbReference type="Proteomes" id="UP001478817"/>
    </source>
</evidence>
<dbReference type="InterPro" id="IPR001807">
    <property type="entry name" value="ClC"/>
</dbReference>
<dbReference type="Gene3D" id="3.30.70.1450">
    <property type="entry name" value="Regulator of K+ conductance, C-terminal domain"/>
    <property type="match status" value="1"/>
</dbReference>
<gene>
    <name evidence="10" type="ORF">AAAT05_08680</name>
</gene>
<evidence type="ECO:0000256" key="8">
    <source>
        <dbReference type="SAM" id="Phobius"/>
    </source>
</evidence>
<reference evidence="10 11" key="1">
    <citation type="submission" date="2024-04" db="EMBL/GenBank/DDBJ databases">
        <title>Human intestinal bacterial collection.</title>
        <authorList>
            <person name="Pauvert C."/>
            <person name="Hitch T.C.A."/>
            <person name="Clavel T."/>
        </authorList>
    </citation>
    <scope>NUCLEOTIDE SEQUENCE [LARGE SCALE GENOMIC DNA]</scope>
    <source>
        <strain evidence="10 11">CLA-AA-H197</strain>
    </source>
</reference>
<dbReference type="PANTHER" id="PTHR45711:SF6">
    <property type="entry name" value="CHLORIDE CHANNEL PROTEIN"/>
    <property type="match status" value="1"/>
</dbReference>
<dbReference type="PRINTS" id="PR00762">
    <property type="entry name" value="CLCHANNEL"/>
</dbReference>
<feature type="transmembrane region" description="Helical" evidence="8">
    <location>
        <begin position="405"/>
        <end position="425"/>
    </location>
</feature>
<dbReference type="PANTHER" id="PTHR45711">
    <property type="entry name" value="CHLORIDE CHANNEL PROTEIN"/>
    <property type="match status" value="1"/>
</dbReference>
<dbReference type="Proteomes" id="UP001478817">
    <property type="component" value="Unassembled WGS sequence"/>
</dbReference>
<dbReference type="Gene3D" id="1.10.3080.10">
    <property type="entry name" value="Clc chloride channel"/>
    <property type="match status" value="1"/>
</dbReference>
<accession>A0ABV1III8</accession>
<keyword evidence="5" id="KW-0406">Ion transport</keyword>
<comment type="caution">
    <text evidence="10">The sequence shown here is derived from an EMBL/GenBank/DDBJ whole genome shotgun (WGS) entry which is preliminary data.</text>
</comment>
<keyword evidence="3 8" id="KW-0812">Transmembrane</keyword>
<evidence type="ECO:0000256" key="4">
    <source>
        <dbReference type="ARBA" id="ARBA00022989"/>
    </source>
</evidence>
<evidence type="ECO:0000256" key="2">
    <source>
        <dbReference type="ARBA" id="ARBA00022448"/>
    </source>
</evidence>
<organism evidence="10 11">
    <name type="scientific">Paratractidigestivibacter faecalis</name>
    <dbReference type="NCBI Taxonomy" id="2292441"/>
    <lineage>
        <taxon>Bacteria</taxon>
        <taxon>Bacillati</taxon>
        <taxon>Actinomycetota</taxon>
        <taxon>Coriobacteriia</taxon>
        <taxon>Coriobacteriales</taxon>
        <taxon>Atopobiaceae</taxon>
        <taxon>Paratractidigestivibacter</taxon>
    </lineage>
</organism>
<dbReference type="PROSITE" id="PS51202">
    <property type="entry name" value="RCK_C"/>
    <property type="match status" value="1"/>
</dbReference>
<dbReference type="Pfam" id="PF02080">
    <property type="entry name" value="TrkA_C"/>
    <property type="match status" value="1"/>
</dbReference>
<feature type="transmembrane region" description="Helical" evidence="8">
    <location>
        <begin position="26"/>
        <end position="48"/>
    </location>
</feature>
<evidence type="ECO:0000256" key="5">
    <source>
        <dbReference type="ARBA" id="ARBA00023065"/>
    </source>
</evidence>
<dbReference type="Pfam" id="PF00654">
    <property type="entry name" value="Voltage_CLC"/>
    <property type="match status" value="1"/>
</dbReference>
<proteinExistence type="predicted"/>
<sequence length="532" mass="55877">MDDISSQQGTGSDSQVRRRLSRRFQVNLVGEGALVGLIGGGVVTLYRLSLSGAERLLRKITGAAAGNVALVAAWALALLVILIVVRALMRWEPATSGSGIPQVDAEVMGRMDMPWHRVIAAKFCEGTLLTFAGLSMGREGPSVQLGGMSGKAVSRILHRKRGEERLLVTCGAAAGMSAAFHAPLTGVLFAIEEIHKEFTAPLIISVMASSVVADFLVSQVLGIRPVISLAFAANLPHADYATVVLLGLACGLLGALHNRGMFACKALYNRLGGRAAQWKLAVPFALAGVCAFAFPDLMCGGDAIVEKLMAPRTLTLATMFALLAGKYLMTTLAFGSNAPGGTLFPMVVMGGLIGAIFGLGASAATGLTEAYLPNFIALGIAGLFSGAVRAPVTAVVLVFELTGSLDALLSVTIVSILAYVVANLLRVDSYYEHLLADLLGVTPDDPSLNGEPGEKVLKTVYVGSGSRLEGMRVSEVPWPDGTRIVTIDRAGQEIVPNGETRLLALDGLLLIMDSEFEDDVMLKVGLMSEQRV</sequence>
<dbReference type="SUPFAM" id="SSF116726">
    <property type="entry name" value="TrkA C-terminal domain-like"/>
    <property type="match status" value="1"/>
</dbReference>
<dbReference type="EMBL" id="JBBNGS010000019">
    <property type="protein sequence ID" value="MEQ2638411.1"/>
    <property type="molecule type" value="Genomic_DNA"/>
</dbReference>
<feature type="transmembrane region" description="Helical" evidence="8">
    <location>
        <begin position="68"/>
        <end position="89"/>
    </location>
</feature>
<dbReference type="CDD" id="cd01031">
    <property type="entry name" value="EriC"/>
    <property type="match status" value="1"/>
</dbReference>
<dbReference type="InterPro" id="IPR014743">
    <property type="entry name" value="Cl-channel_core"/>
</dbReference>
<feature type="domain" description="RCK C-terminal" evidence="9">
    <location>
        <begin position="445"/>
        <end position="527"/>
    </location>
</feature>
<keyword evidence="4 8" id="KW-1133">Transmembrane helix</keyword>
<feature type="transmembrane region" description="Helical" evidence="8">
    <location>
        <begin position="342"/>
        <end position="363"/>
    </location>
</feature>
<dbReference type="RefSeq" id="WP_349183111.1">
    <property type="nucleotide sequence ID" value="NZ_JBBNGS010000019.1"/>
</dbReference>
<dbReference type="SUPFAM" id="SSF81340">
    <property type="entry name" value="Clc chloride channel"/>
    <property type="match status" value="1"/>
</dbReference>
<dbReference type="InterPro" id="IPR036721">
    <property type="entry name" value="RCK_C_sf"/>
</dbReference>
<comment type="subcellular location">
    <subcellularLocation>
        <location evidence="1">Membrane</location>
        <topology evidence="1">Multi-pass membrane protein</topology>
    </subcellularLocation>
</comment>
<evidence type="ECO:0000256" key="6">
    <source>
        <dbReference type="ARBA" id="ARBA00023136"/>
    </source>
</evidence>
<evidence type="ECO:0000256" key="3">
    <source>
        <dbReference type="ARBA" id="ARBA00022692"/>
    </source>
</evidence>
<feature type="transmembrane region" description="Helical" evidence="8">
    <location>
        <begin position="166"/>
        <end position="192"/>
    </location>
</feature>
<keyword evidence="2" id="KW-0813">Transport</keyword>
<evidence type="ECO:0000259" key="9">
    <source>
        <dbReference type="PROSITE" id="PS51202"/>
    </source>
</evidence>
<evidence type="ECO:0000256" key="7">
    <source>
        <dbReference type="ARBA" id="ARBA00023214"/>
    </source>
</evidence>
<feature type="transmembrane region" description="Helical" evidence="8">
    <location>
        <begin position="198"/>
        <end position="217"/>
    </location>
</feature>
<evidence type="ECO:0000256" key="1">
    <source>
        <dbReference type="ARBA" id="ARBA00004141"/>
    </source>
</evidence>
<evidence type="ECO:0000313" key="10">
    <source>
        <dbReference type="EMBL" id="MEQ2638411.1"/>
    </source>
</evidence>
<dbReference type="InterPro" id="IPR006037">
    <property type="entry name" value="RCK_C"/>
</dbReference>